<evidence type="ECO:0000256" key="1">
    <source>
        <dbReference type="SAM" id="MobiDB-lite"/>
    </source>
</evidence>
<evidence type="ECO:0000313" key="3">
    <source>
        <dbReference type="Proteomes" id="UP000018719"/>
    </source>
</evidence>
<dbReference type="Proteomes" id="UP000018719">
    <property type="component" value="Unassembled WGS sequence"/>
</dbReference>
<proteinExistence type="predicted"/>
<organism evidence="2 3">
    <name type="scientific">Leptospira inadai serovar Lyme str. 10</name>
    <dbReference type="NCBI Taxonomy" id="1049790"/>
    <lineage>
        <taxon>Bacteria</taxon>
        <taxon>Pseudomonadati</taxon>
        <taxon>Spirochaetota</taxon>
        <taxon>Spirochaetia</taxon>
        <taxon>Leptospirales</taxon>
        <taxon>Leptospiraceae</taxon>
        <taxon>Leptospira</taxon>
    </lineage>
</organism>
<dbReference type="STRING" id="1049790.LEP1GSC047_0978"/>
<comment type="caution">
    <text evidence="2">The sequence shown here is derived from an EMBL/GenBank/DDBJ whole genome shotgun (WGS) entry which is preliminary data.</text>
</comment>
<evidence type="ECO:0000313" key="2">
    <source>
        <dbReference type="EMBL" id="EQA35049.1"/>
    </source>
</evidence>
<sequence>MNQSMIRQKNFHDNAPDGSSLSTIKREFMYHGKFISVTDKDGKVKSMLPVSIFDFQVRRDPNK</sequence>
<feature type="region of interest" description="Disordered" evidence="1">
    <location>
        <begin position="1"/>
        <end position="20"/>
    </location>
</feature>
<dbReference type="AlphaFoldDB" id="V6HRB6"/>
<reference evidence="2 3" key="1">
    <citation type="submission" date="2013-05" db="EMBL/GenBank/DDBJ databases">
        <authorList>
            <person name="Harkins D.M."/>
            <person name="Durkin A.S."/>
            <person name="Brinkac L.M."/>
            <person name="Haft D.H."/>
            <person name="Selengut J.D."/>
            <person name="Sanka R."/>
            <person name="DePew J."/>
            <person name="Purushe J."/>
            <person name="Hartskeerl R.A."/>
            <person name="Ahmed A."/>
            <person name="van der Linden H."/>
            <person name="Goris M.G.A."/>
            <person name="Vinetz J.M."/>
            <person name="Sutton G.G."/>
            <person name="Nierman W.C."/>
            <person name="Fouts D.E."/>
        </authorList>
    </citation>
    <scope>NUCLEOTIDE SEQUENCE [LARGE SCALE GENOMIC DNA]</scope>
    <source>
        <strain evidence="2 3">10</strain>
    </source>
</reference>
<protein>
    <submittedName>
        <fullName evidence="2">Uncharacterized protein</fullName>
    </submittedName>
</protein>
<dbReference type="EMBL" id="AHMM02000025">
    <property type="protein sequence ID" value="EQA35049.1"/>
    <property type="molecule type" value="Genomic_DNA"/>
</dbReference>
<name>V6HRB6_9LEPT</name>
<gene>
    <name evidence="2" type="ORF">LEP1GSC047_0978</name>
</gene>
<accession>V6HRB6</accession>